<sequence length="396" mass="43011">MKKLYDQATELQGELVEMRRTLHQSPEIGLKLPKTAAFVKEKLEAIGLKPERVGESGLSVTIGKAGKCFLIRGDMDALPIVEEADVPFKSENENMHACGHDFHTTMLYGAAKLLKEHEDELEGTVKLMFQPGEEILQGAKVMVEEGILENPKVDAAAMIHVFPGLPLKSGMVLVPEAGPFASTSDWFEIKIQGKGGHAAMPELSVNPLTVMSHIHLALHALEGREISMYDSAVISTTIMEGGVVDNAIPDTAYMKGSIRTFDEKVRKFIFKRIPEIAEGIAKSFGATVEATIIEGCPTVEVDGAVSADIREALEKEFPGDISSPAVVGMNKLGGSEDFSYVTQEVPSTMLLLASGHSEEGYPYFVHHPKVVFDEAVLSKGAAVYAISAMEWLKKNK</sequence>
<dbReference type="NCBIfam" id="TIGR01891">
    <property type="entry name" value="amidohydrolases"/>
    <property type="match status" value="1"/>
</dbReference>
<reference evidence="4" key="2">
    <citation type="submission" date="2017-05" db="EMBL/GenBank/DDBJ databases">
        <authorList>
            <consortium name="The Broad Institute Genomics Platform"/>
            <consortium name="The Broad Institute Genomic Center for Infectious Diseases"/>
            <person name="Earl A."/>
            <person name="Manson A."/>
            <person name="Schwartman J."/>
            <person name="Gilmore M."/>
            <person name="Abouelleil A."/>
            <person name="Cao P."/>
            <person name="Chapman S."/>
            <person name="Cusick C."/>
            <person name="Shea T."/>
            <person name="Young S."/>
            <person name="Neafsey D."/>
            <person name="Nusbaum C."/>
            <person name="Birren B."/>
        </authorList>
    </citation>
    <scope>NUCLEOTIDE SEQUENCE</scope>
    <source>
        <strain evidence="4">9E7_DIV0242</strain>
    </source>
</reference>
<protein>
    <recommendedName>
        <fullName evidence="2">Peptidase M20 dimerisation domain-containing protein</fullName>
    </recommendedName>
</protein>
<comment type="cofactor">
    <cofactor evidence="1">
        <name>Mn(2+)</name>
        <dbReference type="ChEBI" id="CHEBI:29035"/>
    </cofactor>
    <text evidence="1">The Mn(2+) ion enhances activity.</text>
</comment>
<dbReference type="InterPro" id="IPR002933">
    <property type="entry name" value="Peptidase_M20"/>
</dbReference>
<dbReference type="EMBL" id="CP147247">
    <property type="protein sequence ID" value="WYJ91836.1"/>
    <property type="molecule type" value="Genomic_DNA"/>
</dbReference>
<feature type="binding site" evidence="1">
    <location>
        <position position="134"/>
    </location>
    <ligand>
        <name>Mn(2+)</name>
        <dbReference type="ChEBI" id="CHEBI:29035"/>
        <label>2</label>
    </ligand>
</feature>
<evidence type="ECO:0000313" key="4">
    <source>
        <dbReference type="EMBL" id="WYJ91836.1"/>
    </source>
</evidence>
<feature type="binding site" evidence="1">
    <location>
        <position position="100"/>
    </location>
    <ligand>
        <name>Mn(2+)</name>
        <dbReference type="ChEBI" id="CHEBI:29035"/>
        <label>2</label>
    </ligand>
</feature>
<dbReference type="OrthoDB" id="9776731at2"/>
<organism evidence="3">
    <name type="scientific">Candidatus Enterococcus clewellii</name>
    <dbReference type="NCBI Taxonomy" id="1834193"/>
    <lineage>
        <taxon>Bacteria</taxon>
        <taxon>Bacillati</taxon>
        <taxon>Bacillota</taxon>
        <taxon>Bacilli</taxon>
        <taxon>Lactobacillales</taxon>
        <taxon>Enterococcaceae</taxon>
        <taxon>Enterococcus</taxon>
    </lineage>
</organism>
<dbReference type="AlphaFoldDB" id="A0A242JY36"/>
<dbReference type="PANTHER" id="PTHR11014">
    <property type="entry name" value="PEPTIDASE M20 FAMILY MEMBER"/>
    <property type="match status" value="1"/>
</dbReference>
<feature type="domain" description="Peptidase M20 dimerisation" evidence="2">
    <location>
        <begin position="185"/>
        <end position="280"/>
    </location>
</feature>
<dbReference type="PIRSF" id="PIRSF005962">
    <property type="entry name" value="Pept_M20D_amidohydro"/>
    <property type="match status" value="1"/>
</dbReference>
<reference evidence="4" key="3">
    <citation type="submission" date="2024-03" db="EMBL/GenBank/DDBJ databases">
        <title>The Genome Sequence of Enterococcus sp. DIV0242b.</title>
        <authorList>
            <consortium name="The Broad Institute Genomics Platform"/>
            <consortium name="The Broad Institute Microbial Omics Core"/>
            <consortium name="The Broad Institute Genomic Center for Infectious Diseases"/>
            <person name="Earl A."/>
            <person name="Manson A."/>
            <person name="Gilmore M."/>
            <person name="Schwartman J."/>
            <person name="Shea T."/>
            <person name="Abouelleil A."/>
            <person name="Cao P."/>
            <person name="Chapman S."/>
            <person name="Cusick C."/>
            <person name="Young S."/>
            <person name="Neafsey D."/>
            <person name="Nusbaum C."/>
            <person name="Birren B."/>
        </authorList>
    </citation>
    <scope>NUCLEOTIDE SEQUENCE</scope>
    <source>
        <strain evidence="4">9E7_DIV0242</strain>
    </source>
</reference>
<dbReference type="InterPro" id="IPR017439">
    <property type="entry name" value="Amidohydrolase"/>
</dbReference>
<feature type="binding site" evidence="1">
    <location>
        <position position="366"/>
    </location>
    <ligand>
        <name>Mn(2+)</name>
        <dbReference type="ChEBI" id="CHEBI:29035"/>
        <label>2</label>
    </ligand>
</feature>
<dbReference type="EMBL" id="NGMM01000009">
    <property type="protein sequence ID" value="OTP09841.1"/>
    <property type="molecule type" value="Genomic_DNA"/>
</dbReference>
<keyword evidence="1" id="KW-0479">Metal-binding</keyword>
<name>A0A242JY36_9ENTE</name>
<keyword evidence="1" id="KW-0464">Manganese</keyword>
<keyword evidence="5" id="KW-1185">Reference proteome</keyword>
<dbReference type="RefSeq" id="WP_086351001.1">
    <property type="nucleotide sequence ID" value="NZ_CP147247.1"/>
</dbReference>
<evidence type="ECO:0000313" key="3">
    <source>
        <dbReference type="EMBL" id="OTP09841.1"/>
    </source>
</evidence>
<dbReference type="SUPFAM" id="SSF53187">
    <property type="entry name" value="Zn-dependent exopeptidases"/>
    <property type="match status" value="1"/>
</dbReference>
<dbReference type="Gene3D" id="3.40.630.10">
    <property type="entry name" value="Zn peptidases"/>
    <property type="match status" value="1"/>
</dbReference>
<dbReference type="CDD" id="cd03886">
    <property type="entry name" value="M20_Acy1"/>
    <property type="match status" value="1"/>
</dbReference>
<dbReference type="Gene3D" id="3.30.70.360">
    <property type="match status" value="1"/>
</dbReference>
<dbReference type="Proteomes" id="UP000195141">
    <property type="component" value="Chromosome"/>
</dbReference>
<evidence type="ECO:0000259" key="2">
    <source>
        <dbReference type="Pfam" id="PF07687"/>
    </source>
</evidence>
<dbReference type="SUPFAM" id="SSF55031">
    <property type="entry name" value="Bacterial exopeptidase dimerisation domain"/>
    <property type="match status" value="1"/>
</dbReference>
<dbReference type="Pfam" id="PF07687">
    <property type="entry name" value="M20_dimer"/>
    <property type="match status" value="1"/>
</dbReference>
<dbReference type="InterPro" id="IPR011650">
    <property type="entry name" value="Peptidase_M20_dimer"/>
</dbReference>
<dbReference type="Pfam" id="PF01546">
    <property type="entry name" value="Peptidase_M20"/>
    <property type="match status" value="1"/>
</dbReference>
<dbReference type="GO" id="GO:0016787">
    <property type="term" value="F:hydrolase activity"/>
    <property type="evidence" value="ECO:0007669"/>
    <property type="project" value="InterPro"/>
</dbReference>
<reference evidence="3" key="1">
    <citation type="submission" date="2017-05" db="EMBL/GenBank/DDBJ databases">
        <title>The Genome Sequence of Enterococcus sp. 9E7_DIV0242.</title>
        <authorList>
            <consortium name="The Broad Institute Genomics Platform"/>
            <consortium name="The Broad Institute Genomic Center for Infectious Diseases"/>
            <person name="Earl A."/>
            <person name="Manson A."/>
            <person name="Schwartman J."/>
            <person name="Gilmore M."/>
            <person name="Abouelleil A."/>
            <person name="Cao P."/>
            <person name="Chapman S."/>
            <person name="Cusick C."/>
            <person name="Shea T."/>
            <person name="Young S."/>
            <person name="Neafsey D."/>
            <person name="Nusbaum C."/>
            <person name="Birren B."/>
        </authorList>
    </citation>
    <scope>NUCLEOTIDE SEQUENCE [LARGE SCALE GENOMIC DNA]</scope>
    <source>
        <strain evidence="3">9E7_DIV0242</strain>
    </source>
</reference>
<evidence type="ECO:0000313" key="5">
    <source>
        <dbReference type="Proteomes" id="UP000195141"/>
    </source>
</evidence>
<dbReference type="PANTHER" id="PTHR11014:SF63">
    <property type="entry name" value="METALLOPEPTIDASE, PUTATIVE (AFU_ORTHOLOGUE AFUA_6G09600)-RELATED"/>
    <property type="match status" value="1"/>
</dbReference>
<feature type="binding site" evidence="1">
    <location>
        <position position="160"/>
    </location>
    <ligand>
        <name>Mn(2+)</name>
        <dbReference type="ChEBI" id="CHEBI:29035"/>
        <label>2</label>
    </ligand>
</feature>
<evidence type="ECO:0000256" key="1">
    <source>
        <dbReference type="PIRSR" id="PIRSR005962-1"/>
    </source>
</evidence>
<dbReference type="GO" id="GO:0046872">
    <property type="term" value="F:metal ion binding"/>
    <property type="evidence" value="ECO:0007669"/>
    <property type="project" value="UniProtKB-KW"/>
</dbReference>
<gene>
    <name evidence="4" type="ORF">A5888_003604</name>
    <name evidence="3" type="ORF">A5888_004037</name>
</gene>
<feature type="binding site" evidence="1">
    <location>
        <position position="98"/>
    </location>
    <ligand>
        <name>Mn(2+)</name>
        <dbReference type="ChEBI" id="CHEBI:29035"/>
        <label>2</label>
    </ligand>
</feature>
<dbReference type="InterPro" id="IPR036264">
    <property type="entry name" value="Bact_exopeptidase_dim_dom"/>
</dbReference>
<accession>A0A242JY36</accession>
<proteinExistence type="predicted"/>